<dbReference type="Proteomes" id="UP000245207">
    <property type="component" value="Unassembled WGS sequence"/>
</dbReference>
<keyword evidence="3" id="KW-1185">Reference proteome</keyword>
<dbReference type="EMBL" id="PKPP01013741">
    <property type="protein sequence ID" value="PWA40517.1"/>
    <property type="molecule type" value="Genomic_DNA"/>
</dbReference>
<comment type="caution">
    <text evidence="2">The sequence shown here is derived from an EMBL/GenBank/DDBJ whole genome shotgun (WGS) entry which is preliminary data.</text>
</comment>
<feature type="transmembrane region" description="Helical" evidence="1">
    <location>
        <begin position="61"/>
        <end position="84"/>
    </location>
</feature>
<keyword evidence="1" id="KW-1133">Transmembrane helix</keyword>
<sequence length="496" mass="56105">MIMYSARTVCDQFEQLLNSIHYNRSSHFSNPSYDSDVFTIEYYCKRAEKVLELDDKYVQPMVWIGVYIAVASIVCILAMAADLFHGFRNKKFWFPSKYFSLNAASITVIAVTMKLPVDLSSDMPSSEDQTAKLGSLAFMCTMMVNFMPSLASMDNMTLLANVIVYCWKSLKAMLLPSSLTASATDDIDEDLGNYVLQIQDEMELAEKTLKSIKKSMNSFISKAEKDQSDNLQKLLEKSTGFEGVELFDTNDVKCLLPVELVNSWSLPVVTLTCIAVAIPDIHKYAVESLLRSVSEGLSYTHLVEESLNSASEYVDIRKATKSLWHEVEYNCRWLNTTLLKSAFEGKTTIEILNWFSDKGEEIVIEIHKSSNGKMVENSSSKELIAANSMYRIAQTIILRDQSNAEPLSKKQLFALLNGMIADILSACFTNLPRVITMKCHESVIEKREASVKGAARLLGKTTKIIERLEKRELPSMDFDKMAYIDEWRLYLKQSIP</sequence>
<evidence type="ECO:0000313" key="2">
    <source>
        <dbReference type="EMBL" id="PWA40517.1"/>
    </source>
</evidence>
<gene>
    <name evidence="2" type="ORF">CTI12_AA562090</name>
</gene>
<evidence type="ECO:0000256" key="1">
    <source>
        <dbReference type="SAM" id="Phobius"/>
    </source>
</evidence>
<dbReference type="AlphaFoldDB" id="A0A2U1KUV1"/>
<dbReference type="OrthoDB" id="1915303at2759"/>
<proteinExistence type="predicted"/>
<keyword evidence="1" id="KW-0472">Membrane</keyword>
<dbReference type="PANTHER" id="PTHR35307:SF8">
    <property type="entry name" value="GUSTATORY RECEPTOR"/>
    <property type="match status" value="1"/>
</dbReference>
<accession>A0A2U1KUV1</accession>
<evidence type="ECO:0000313" key="3">
    <source>
        <dbReference type="Proteomes" id="UP000245207"/>
    </source>
</evidence>
<dbReference type="PANTHER" id="PTHR35307">
    <property type="entry name" value="PROTEIN, PUTATIVE-RELATED"/>
    <property type="match status" value="1"/>
</dbReference>
<keyword evidence="1" id="KW-0812">Transmembrane</keyword>
<organism evidence="2 3">
    <name type="scientific">Artemisia annua</name>
    <name type="common">Sweet wormwood</name>
    <dbReference type="NCBI Taxonomy" id="35608"/>
    <lineage>
        <taxon>Eukaryota</taxon>
        <taxon>Viridiplantae</taxon>
        <taxon>Streptophyta</taxon>
        <taxon>Embryophyta</taxon>
        <taxon>Tracheophyta</taxon>
        <taxon>Spermatophyta</taxon>
        <taxon>Magnoliopsida</taxon>
        <taxon>eudicotyledons</taxon>
        <taxon>Gunneridae</taxon>
        <taxon>Pentapetalae</taxon>
        <taxon>asterids</taxon>
        <taxon>campanulids</taxon>
        <taxon>Asterales</taxon>
        <taxon>Asteraceae</taxon>
        <taxon>Asteroideae</taxon>
        <taxon>Anthemideae</taxon>
        <taxon>Artemisiinae</taxon>
        <taxon>Artemisia</taxon>
    </lineage>
</organism>
<reference evidence="2 3" key="1">
    <citation type="journal article" date="2018" name="Mol. Plant">
        <title>The genome of Artemisia annua provides insight into the evolution of Asteraceae family and artemisinin biosynthesis.</title>
        <authorList>
            <person name="Shen Q."/>
            <person name="Zhang L."/>
            <person name="Liao Z."/>
            <person name="Wang S."/>
            <person name="Yan T."/>
            <person name="Shi P."/>
            <person name="Liu M."/>
            <person name="Fu X."/>
            <person name="Pan Q."/>
            <person name="Wang Y."/>
            <person name="Lv Z."/>
            <person name="Lu X."/>
            <person name="Zhang F."/>
            <person name="Jiang W."/>
            <person name="Ma Y."/>
            <person name="Chen M."/>
            <person name="Hao X."/>
            <person name="Li L."/>
            <person name="Tang Y."/>
            <person name="Lv G."/>
            <person name="Zhou Y."/>
            <person name="Sun X."/>
            <person name="Brodelius P.E."/>
            <person name="Rose J.K.C."/>
            <person name="Tang K."/>
        </authorList>
    </citation>
    <scope>NUCLEOTIDE SEQUENCE [LARGE SCALE GENOMIC DNA]</scope>
    <source>
        <strain evidence="3">cv. Huhao1</strain>
        <tissue evidence="2">Leaf</tissue>
    </source>
</reference>
<protein>
    <submittedName>
        <fullName evidence="2">Uncharacterized protein</fullName>
    </submittedName>
</protein>
<name>A0A2U1KUV1_ARTAN</name>